<comment type="caution">
    <text evidence="1">The sequence shown here is derived from an EMBL/GenBank/DDBJ whole genome shotgun (WGS) entry which is preliminary data.</text>
</comment>
<dbReference type="Proteomes" id="UP000013200">
    <property type="component" value="Unassembled WGS sequence"/>
</dbReference>
<name>N9RBJ8_9GAMM</name>
<evidence type="ECO:0000313" key="3">
    <source>
        <dbReference type="Proteomes" id="UP000013200"/>
    </source>
</evidence>
<gene>
    <name evidence="1" type="ORF">F888_01242</name>
    <name evidence="2" type="ORF">GCM10007354_28250</name>
</gene>
<evidence type="ECO:0000313" key="2">
    <source>
        <dbReference type="EMBL" id="GGH41190.1"/>
    </source>
</evidence>
<dbReference type="PATRIC" id="fig|1217698.3.peg.1194"/>
<keyword evidence="3" id="KW-1185">Reference proteome</keyword>
<dbReference type="Proteomes" id="UP000652691">
    <property type="component" value="Unassembled WGS sequence"/>
</dbReference>
<dbReference type="AlphaFoldDB" id="N9RBJ8"/>
<reference evidence="1 3" key="1">
    <citation type="submission" date="2013-02" db="EMBL/GenBank/DDBJ databases">
        <title>The Genome Sequence of Acinetobacter sp. NIPH 3623.</title>
        <authorList>
            <consortium name="The Broad Institute Genome Sequencing Platform"/>
            <consortium name="The Broad Institute Genome Sequencing Center for Infectious Disease"/>
            <person name="Cerqueira G."/>
            <person name="Feldgarden M."/>
            <person name="Courvalin P."/>
            <person name="Perichon B."/>
            <person name="Grillot-Courvalin C."/>
            <person name="Clermont D."/>
            <person name="Rocha E."/>
            <person name="Yoon E.-J."/>
            <person name="Nemec A."/>
            <person name="Walker B."/>
            <person name="Young S.K."/>
            <person name="Zeng Q."/>
            <person name="Gargeya S."/>
            <person name="Fitzgerald M."/>
            <person name="Haas B."/>
            <person name="Abouelleil A."/>
            <person name="Alvarado L."/>
            <person name="Arachchi H.M."/>
            <person name="Berlin A.M."/>
            <person name="Chapman S.B."/>
            <person name="Dewar J."/>
            <person name="Goldberg J."/>
            <person name="Griggs A."/>
            <person name="Gujja S."/>
            <person name="Hansen M."/>
            <person name="Howarth C."/>
            <person name="Imamovic A."/>
            <person name="Larimer J."/>
            <person name="McCowan C."/>
            <person name="Murphy C."/>
            <person name="Neiman D."/>
            <person name="Pearson M."/>
            <person name="Priest M."/>
            <person name="Roberts A."/>
            <person name="Saif S."/>
            <person name="Shea T."/>
            <person name="Sisk P."/>
            <person name="Sykes S."/>
            <person name="Wortman J."/>
            <person name="Nusbaum C."/>
            <person name="Birren B."/>
        </authorList>
    </citation>
    <scope>NUCLEOTIDE SEQUENCE [LARGE SCALE GENOMIC DNA]</scope>
    <source>
        <strain evidence="1 3">NIPH 3623</strain>
    </source>
</reference>
<proteinExistence type="predicted"/>
<protein>
    <recommendedName>
        <fullName evidence="5">Methyltransferase type 11 domain-containing protein</fullName>
    </recommendedName>
</protein>
<accession>N9RBJ8</accession>
<dbReference type="STRING" id="1217698.F888_01242"/>
<dbReference type="SUPFAM" id="SSF53335">
    <property type="entry name" value="S-adenosyl-L-methionine-dependent methyltransferases"/>
    <property type="match status" value="1"/>
</dbReference>
<dbReference type="GeneID" id="80105416"/>
<dbReference type="EMBL" id="APSA01000004">
    <property type="protein sequence ID" value="ENX39756.1"/>
    <property type="molecule type" value="Genomic_DNA"/>
</dbReference>
<reference evidence="2 4" key="2">
    <citation type="journal article" date="2014" name="Int. J. Syst. Evol. Microbiol.">
        <title>Complete genome sequence of Corynebacterium casei LMG S-19264T (=DSM 44701T), isolated from a smear-ripened cheese.</title>
        <authorList>
            <consortium name="US DOE Joint Genome Institute (JGI-PGF)"/>
            <person name="Walter F."/>
            <person name="Albersmeier A."/>
            <person name="Kalinowski J."/>
            <person name="Ruckert C."/>
        </authorList>
    </citation>
    <scope>NUCLEOTIDE SEQUENCE [LARGE SCALE GENOMIC DNA]</scope>
    <source>
        <strain evidence="2 4">CCM 8635</strain>
    </source>
</reference>
<sequence length="234" mass="27214">MAHQKICEGVFQVKEKGDPSIEIEGKKYIRLMDFFYIEVPADELELEQVSKLCQARVSEKRCFEGANKDIKNLFNKFLLMHKSKSILEVGAGTNPILTENEAKENEIIYMTSDADTYEDISFHFDAKTDLPSTSFFDVVIALFVLHFRFYEHQISQIFKHIKEDGIFLANVYNRTNDARKILETDFMKAGFYIEFFEDPNNTCRDHYYLLASKNPAIIITNKEILFSLIKLEST</sequence>
<dbReference type="InterPro" id="IPR029063">
    <property type="entry name" value="SAM-dependent_MTases_sf"/>
</dbReference>
<dbReference type="RefSeq" id="WP_005283638.1">
    <property type="nucleotide sequence ID" value="NZ_BMDA01000004.1"/>
</dbReference>
<evidence type="ECO:0000313" key="4">
    <source>
        <dbReference type="Proteomes" id="UP000652691"/>
    </source>
</evidence>
<dbReference type="HOGENOM" id="CLU_1182958_0_0_6"/>
<evidence type="ECO:0000313" key="1">
    <source>
        <dbReference type="EMBL" id="ENX39756.1"/>
    </source>
</evidence>
<reference evidence="2" key="3">
    <citation type="submission" date="2024-03" db="EMBL/GenBank/DDBJ databases">
        <authorList>
            <person name="Sun Q."/>
            <person name="Sedlacek I."/>
        </authorList>
    </citation>
    <scope>NUCLEOTIDE SEQUENCE</scope>
    <source>
        <strain evidence="2">CCM 8635</strain>
    </source>
</reference>
<dbReference type="Gene3D" id="3.40.50.150">
    <property type="entry name" value="Vaccinia Virus protein VP39"/>
    <property type="match status" value="1"/>
</dbReference>
<organism evidence="1 3">
    <name type="scientific">Acinetobacter courvalinii</name>
    <dbReference type="NCBI Taxonomy" id="280147"/>
    <lineage>
        <taxon>Bacteria</taxon>
        <taxon>Pseudomonadati</taxon>
        <taxon>Pseudomonadota</taxon>
        <taxon>Gammaproteobacteria</taxon>
        <taxon>Moraxellales</taxon>
        <taxon>Moraxellaceae</taxon>
        <taxon>Acinetobacter</taxon>
    </lineage>
</organism>
<evidence type="ECO:0008006" key="5">
    <source>
        <dbReference type="Google" id="ProtNLM"/>
    </source>
</evidence>
<dbReference type="EMBL" id="BMDA01000004">
    <property type="protein sequence ID" value="GGH41190.1"/>
    <property type="molecule type" value="Genomic_DNA"/>
</dbReference>